<name>A0A3L8NZZ8_9ACTN</name>
<comment type="cofactor">
    <cofactor evidence="1">
        <name>pyridoxal 5'-phosphate</name>
        <dbReference type="ChEBI" id="CHEBI:597326"/>
    </cofactor>
</comment>
<dbReference type="PANTHER" id="PTHR43525">
    <property type="entry name" value="PROTEIN MALY"/>
    <property type="match status" value="1"/>
</dbReference>
<feature type="domain" description="Aminotransferase class I/classII large" evidence="6">
    <location>
        <begin position="36"/>
        <end position="370"/>
    </location>
</feature>
<protein>
    <recommendedName>
        <fullName evidence="2">cysteine-S-conjugate beta-lyase</fullName>
        <ecNumber evidence="2">4.4.1.13</ecNumber>
    </recommendedName>
</protein>
<keyword evidence="4" id="KW-0456">Lyase</keyword>
<dbReference type="GO" id="GO:0008483">
    <property type="term" value="F:transaminase activity"/>
    <property type="evidence" value="ECO:0007669"/>
    <property type="project" value="UniProtKB-KW"/>
</dbReference>
<evidence type="ECO:0000313" key="8">
    <source>
        <dbReference type="Proteomes" id="UP000281708"/>
    </source>
</evidence>
<evidence type="ECO:0000313" key="7">
    <source>
        <dbReference type="EMBL" id="RLV48756.1"/>
    </source>
</evidence>
<dbReference type="InterPro" id="IPR015421">
    <property type="entry name" value="PyrdxlP-dep_Trfase_major"/>
</dbReference>
<keyword evidence="7" id="KW-0032">Aminotransferase</keyword>
<dbReference type="CDD" id="cd00609">
    <property type="entry name" value="AAT_like"/>
    <property type="match status" value="1"/>
</dbReference>
<keyword evidence="7" id="KW-0808">Transferase</keyword>
<dbReference type="Pfam" id="PF00155">
    <property type="entry name" value="Aminotran_1_2"/>
    <property type="match status" value="1"/>
</dbReference>
<dbReference type="Gene3D" id="3.40.640.10">
    <property type="entry name" value="Type I PLP-dependent aspartate aminotransferase-like (Major domain)"/>
    <property type="match status" value="1"/>
</dbReference>
<reference evidence="7 8" key="1">
    <citation type="submission" date="2018-10" db="EMBL/GenBank/DDBJ databases">
        <title>Marmoricola sp. 4Q3S-7 whole genome shotgun sequence.</title>
        <authorList>
            <person name="Li F."/>
        </authorList>
    </citation>
    <scope>NUCLEOTIDE SEQUENCE [LARGE SCALE GENOMIC DNA]</scope>
    <source>
        <strain evidence="7 8">4Q3S-7</strain>
    </source>
</reference>
<gene>
    <name evidence="7" type="ORF">D9V37_13615</name>
</gene>
<evidence type="ECO:0000259" key="6">
    <source>
        <dbReference type="Pfam" id="PF00155"/>
    </source>
</evidence>
<dbReference type="SUPFAM" id="SSF53383">
    <property type="entry name" value="PLP-dependent transferases"/>
    <property type="match status" value="1"/>
</dbReference>
<dbReference type="GO" id="GO:0030170">
    <property type="term" value="F:pyridoxal phosphate binding"/>
    <property type="evidence" value="ECO:0007669"/>
    <property type="project" value="InterPro"/>
</dbReference>
<organism evidence="7 8">
    <name type="scientific">Nocardioides mangrovicus</name>
    <dbReference type="NCBI Taxonomy" id="2478913"/>
    <lineage>
        <taxon>Bacteria</taxon>
        <taxon>Bacillati</taxon>
        <taxon>Actinomycetota</taxon>
        <taxon>Actinomycetes</taxon>
        <taxon>Propionibacteriales</taxon>
        <taxon>Nocardioidaceae</taxon>
        <taxon>Nocardioides</taxon>
    </lineage>
</organism>
<dbReference type="PANTHER" id="PTHR43525:SF2">
    <property type="entry name" value="CYSTATHIONINE BETA-LYASE-RELATED"/>
    <property type="match status" value="1"/>
</dbReference>
<dbReference type="InterPro" id="IPR051798">
    <property type="entry name" value="Class-II_PLP-Dep_Aminotrans"/>
</dbReference>
<comment type="similarity">
    <text evidence="5">Belongs to the class-II pyridoxal-phosphate-dependent aminotransferase family. MalY/PatB cystathionine beta-lyase subfamily.</text>
</comment>
<dbReference type="GO" id="GO:0047804">
    <property type="term" value="F:cysteine-S-conjugate beta-lyase activity"/>
    <property type="evidence" value="ECO:0007669"/>
    <property type="project" value="UniProtKB-EC"/>
</dbReference>
<evidence type="ECO:0000256" key="2">
    <source>
        <dbReference type="ARBA" id="ARBA00012224"/>
    </source>
</evidence>
<keyword evidence="8" id="KW-1185">Reference proteome</keyword>
<comment type="caution">
    <text evidence="7">The sequence shown here is derived from an EMBL/GenBank/DDBJ whole genome shotgun (WGS) entry which is preliminary data.</text>
</comment>
<evidence type="ECO:0000256" key="5">
    <source>
        <dbReference type="ARBA" id="ARBA00037974"/>
    </source>
</evidence>
<dbReference type="Proteomes" id="UP000281708">
    <property type="component" value="Unassembled WGS sequence"/>
</dbReference>
<dbReference type="EMBL" id="RDBE01000008">
    <property type="protein sequence ID" value="RLV48756.1"/>
    <property type="molecule type" value="Genomic_DNA"/>
</dbReference>
<dbReference type="AlphaFoldDB" id="A0A3L8NZZ8"/>
<evidence type="ECO:0000256" key="4">
    <source>
        <dbReference type="ARBA" id="ARBA00023239"/>
    </source>
</evidence>
<dbReference type="EC" id="4.4.1.13" evidence="2"/>
<dbReference type="OrthoDB" id="3224382at2"/>
<dbReference type="InterPro" id="IPR004839">
    <property type="entry name" value="Aminotransferase_I/II_large"/>
</dbReference>
<evidence type="ECO:0000256" key="3">
    <source>
        <dbReference type="ARBA" id="ARBA00022898"/>
    </source>
</evidence>
<dbReference type="InterPro" id="IPR015422">
    <property type="entry name" value="PyrdxlP-dep_Trfase_small"/>
</dbReference>
<sequence length="380" mass="41342">MRIDHDEMRARRNRKWSTYADDVLPAWVAEMDLPTDPVVLSALHAAVDDERLGYPPRDDLTDVPDAVVDWYRNRYDGEPPDPAHVHLVPDVLKGVELGIEHYAAPGSAVVLPTPAYMPFFGVCANAGREVVEVPLVEAGLDLDAIDTALAQGAGTVVLCHPHNPTGRVFDVENLRGLAEIVERHGARVVSDEVHGPIVYDDEHVPYASVSAAATGHTLTVTAASKAWNLPGLKCAVAITHSEADLATWERIPVLRTEGTSSLGIAATEAAFVRGGPWLDETIAFLDENRTWFAELLAERLPDVGYTPPAATYFAWLDCRALDLPDEPAAWFLENAGVAVNPGPPFGRAGEGFVRVNLATSQEMLEELVARMSRSLDRLRP</sequence>
<dbReference type="Gene3D" id="3.90.1150.10">
    <property type="entry name" value="Aspartate Aminotransferase, domain 1"/>
    <property type="match status" value="1"/>
</dbReference>
<dbReference type="InterPro" id="IPR015424">
    <property type="entry name" value="PyrdxlP-dep_Trfase"/>
</dbReference>
<evidence type="ECO:0000256" key="1">
    <source>
        <dbReference type="ARBA" id="ARBA00001933"/>
    </source>
</evidence>
<accession>A0A3L8NZZ8</accession>
<dbReference type="RefSeq" id="WP_121806717.1">
    <property type="nucleotide sequence ID" value="NZ_RDBE01000008.1"/>
</dbReference>
<keyword evidence="3" id="KW-0663">Pyridoxal phosphate</keyword>
<proteinExistence type="inferred from homology"/>